<feature type="transmembrane region" description="Helical" evidence="7">
    <location>
        <begin position="31"/>
        <end position="56"/>
    </location>
</feature>
<evidence type="ECO:0000256" key="2">
    <source>
        <dbReference type="ARBA" id="ARBA00022723"/>
    </source>
</evidence>
<sequence>MFDHFVWSVVVVPPLVVLVVRLLADRLPPATAALAVAWSAAVVAAASTVNLLLFAMKAAAQVPAVGHAFGWSARVVTADTAAEPWVPWLSVALSAAVAVSVTRRWRHHHDVLKLGRAAPAEPLVVLPDETARAFAVPGRPGYVVVTTGMRELLTDRQFDALLAHERAHLAGRHHRLARLAGMAAAAHPALWWVARHVDYLIERAADERAAEEVGSRRTVAHAIGVAALATAGTGATAAGTRWSMLHVATPRGTVPRRVSLLLTPRPWPATGVLRLLPAALAAFSCVWSVEAALDLVELLMAARGAR</sequence>
<feature type="domain" description="Peptidase M48" evidence="8">
    <location>
        <begin position="119"/>
        <end position="182"/>
    </location>
</feature>
<proteinExistence type="inferred from homology"/>
<dbReference type="Proteomes" id="UP001058003">
    <property type="component" value="Chromosome"/>
</dbReference>
<dbReference type="Gene3D" id="3.30.2010.10">
    <property type="entry name" value="Metalloproteases ('zincins'), catalytic domain"/>
    <property type="match status" value="1"/>
</dbReference>
<dbReference type="GO" id="GO:0004222">
    <property type="term" value="F:metalloendopeptidase activity"/>
    <property type="evidence" value="ECO:0007669"/>
    <property type="project" value="InterPro"/>
</dbReference>
<organism evidence="9 10">
    <name type="scientific">Dactylosporangium aurantiacum</name>
    <dbReference type="NCBI Taxonomy" id="35754"/>
    <lineage>
        <taxon>Bacteria</taxon>
        <taxon>Bacillati</taxon>
        <taxon>Actinomycetota</taxon>
        <taxon>Actinomycetes</taxon>
        <taxon>Micromonosporales</taxon>
        <taxon>Micromonosporaceae</taxon>
        <taxon>Dactylosporangium</taxon>
    </lineage>
</organism>
<accession>A0A9Q9IPS1</accession>
<dbReference type="GO" id="GO:0046872">
    <property type="term" value="F:metal ion binding"/>
    <property type="evidence" value="ECO:0007669"/>
    <property type="project" value="UniProtKB-KW"/>
</dbReference>
<keyword evidence="7" id="KW-0472">Membrane</keyword>
<dbReference type="RefSeq" id="WP_033360971.1">
    <property type="nucleotide sequence ID" value="NZ_CP073767.1"/>
</dbReference>
<evidence type="ECO:0000256" key="5">
    <source>
        <dbReference type="ARBA" id="ARBA00023049"/>
    </source>
</evidence>
<keyword evidence="2" id="KW-0479">Metal-binding</keyword>
<dbReference type="InterPro" id="IPR001915">
    <property type="entry name" value="Peptidase_M48"/>
</dbReference>
<keyword evidence="4 6" id="KW-0862">Zinc</keyword>
<evidence type="ECO:0000256" key="7">
    <source>
        <dbReference type="SAM" id="Phobius"/>
    </source>
</evidence>
<feature type="transmembrane region" description="Helical" evidence="7">
    <location>
        <begin position="6"/>
        <end position="24"/>
    </location>
</feature>
<keyword evidence="7" id="KW-1133">Transmembrane helix</keyword>
<evidence type="ECO:0000256" key="1">
    <source>
        <dbReference type="ARBA" id="ARBA00022670"/>
    </source>
</evidence>
<name>A0A9Q9IPS1_9ACTN</name>
<keyword evidence="10" id="KW-1185">Reference proteome</keyword>
<dbReference type="KEGG" id="daur:Daura_16620"/>
<dbReference type="OrthoDB" id="3541294at2"/>
<evidence type="ECO:0000256" key="4">
    <source>
        <dbReference type="ARBA" id="ARBA00022833"/>
    </source>
</evidence>
<dbReference type="PANTHER" id="PTHR34978">
    <property type="entry name" value="POSSIBLE SENSOR-TRANSDUCER PROTEIN BLAR"/>
    <property type="match status" value="1"/>
</dbReference>
<comment type="similarity">
    <text evidence="6">Belongs to the peptidase M48 family.</text>
</comment>
<dbReference type="EMBL" id="CP073767">
    <property type="protein sequence ID" value="UWZ57637.1"/>
    <property type="molecule type" value="Genomic_DNA"/>
</dbReference>
<dbReference type="AlphaFoldDB" id="A0A9Q9IPS1"/>
<evidence type="ECO:0000313" key="9">
    <source>
        <dbReference type="EMBL" id="UWZ57637.1"/>
    </source>
</evidence>
<gene>
    <name evidence="9" type="ORF">Daura_16620</name>
</gene>
<evidence type="ECO:0000256" key="3">
    <source>
        <dbReference type="ARBA" id="ARBA00022801"/>
    </source>
</evidence>
<keyword evidence="7" id="KW-0812">Transmembrane</keyword>
<keyword evidence="1 6" id="KW-0645">Protease</keyword>
<dbReference type="PANTHER" id="PTHR34978:SF3">
    <property type="entry name" value="SLR0241 PROTEIN"/>
    <property type="match status" value="1"/>
</dbReference>
<comment type="cofactor">
    <cofactor evidence="6">
        <name>Zn(2+)</name>
        <dbReference type="ChEBI" id="CHEBI:29105"/>
    </cofactor>
    <text evidence="6">Binds 1 zinc ion per subunit.</text>
</comment>
<dbReference type="CDD" id="cd07326">
    <property type="entry name" value="M56_BlaR1_MecR1_like"/>
    <property type="match status" value="1"/>
</dbReference>
<protein>
    <submittedName>
        <fullName evidence="9">M56 family metallopeptidase</fullName>
    </submittedName>
</protein>
<evidence type="ECO:0000256" key="6">
    <source>
        <dbReference type="RuleBase" id="RU003983"/>
    </source>
</evidence>
<dbReference type="GO" id="GO:0006508">
    <property type="term" value="P:proteolysis"/>
    <property type="evidence" value="ECO:0007669"/>
    <property type="project" value="UniProtKB-KW"/>
</dbReference>
<dbReference type="InterPro" id="IPR052173">
    <property type="entry name" value="Beta-lactam_resp_regulator"/>
</dbReference>
<dbReference type="Pfam" id="PF01435">
    <property type="entry name" value="Peptidase_M48"/>
    <property type="match status" value="1"/>
</dbReference>
<evidence type="ECO:0000259" key="8">
    <source>
        <dbReference type="Pfam" id="PF01435"/>
    </source>
</evidence>
<keyword evidence="5 6" id="KW-0482">Metalloprotease</keyword>
<reference evidence="9" key="1">
    <citation type="submission" date="2021-04" db="EMBL/GenBank/DDBJ databases">
        <title>Dactylosporangium aurantiacum NRRL B-8018 full assembly.</title>
        <authorList>
            <person name="Hartkoorn R.C."/>
            <person name="Beaudoing E."/>
            <person name="Hot D."/>
        </authorList>
    </citation>
    <scope>NUCLEOTIDE SEQUENCE</scope>
    <source>
        <strain evidence="9">NRRL B-8018</strain>
    </source>
</reference>
<evidence type="ECO:0000313" key="10">
    <source>
        <dbReference type="Proteomes" id="UP001058003"/>
    </source>
</evidence>
<keyword evidence="3 6" id="KW-0378">Hydrolase</keyword>